<dbReference type="InterPro" id="IPR014026">
    <property type="entry name" value="UDP-Glc/GDP-Man_DH_dimer"/>
</dbReference>
<evidence type="ECO:0000313" key="5">
    <source>
        <dbReference type="EMBL" id="AHH95178.1"/>
    </source>
</evidence>
<dbReference type="GO" id="GO:0051287">
    <property type="term" value="F:NAD binding"/>
    <property type="evidence" value="ECO:0007669"/>
    <property type="project" value="InterPro"/>
</dbReference>
<dbReference type="SUPFAM" id="SSF52413">
    <property type="entry name" value="UDP-glucose/GDP-mannose dehydrogenase C-terminal domain"/>
    <property type="match status" value="1"/>
</dbReference>
<keyword evidence="1" id="KW-0560">Oxidoreductase</keyword>
<reference evidence="5 6" key="1">
    <citation type="journal article" date="2014" name="BMC Genomics">
        <title>Complete genome sequence of producer of the glycopeptide antibiotic Aculeximycin Kutzneria albida DSM 43870T, a representative of minor genus of Pseudonocardiaceae.</title>
        <authorList>
            <person name="Rebets Y."/>
            <person name="Tokovenko B."/>
            <person name="Lushchyk I."/>
            <person name="Ruckert C."/>
            <person name="Zaburannyi N."/>
            <person name="Bechthold A."/>
            <person name="Kalinowski J."/>
            <person name="Luzhetskyy A."/>
        </authorList>
    </citation>
    <scope>NUCLEOTIDE SEQUENCE [LARGE SCALE GENOMIC DNA]</scope>
    <source>
        <strain evidence="5">DSM 43870</strain>
    </source>
</reference>
<sequence length="416" mass="43694">MPVDAVVVGVGYVGLPLAAAACAAGLSVTGFDIDPSVVEGLQQGRSHVPDVSEAQLNSMRANGFTATADPSVLRGADTVVICVPTGLDPGGGPDLGAVRAAAATVAANLRPGTLVVLESTSYPGTTDEVLRPVLESTGLVAGEDFLLAYSPERIDPGNRAYGVRSTPKVVSGHTPRCAKQCATFYSRFVDSVVLARGTREAEMAKLLENTYRYVNIALVNEIAVFCDQIGLDVWDVLHCAATKPFGFAPFVPGPGVGGHCIPVDPMYLLDRAERAGFPLGVVRAARRVDAAMPSYVVSRAERLLGRKLDGARILLLGVTYKPEVPDTRETRAVPIATELAGRGALVHYHDPFVGAVPALDAVAHPVDELDTALHAADLAILLTPHSAYRPAHLARAARLLLDTTGRVPGEHAVSRL</sequence>
<dbReference type="PIRSF" id="PIRSF000124">
    <property type="entry name" value="UDPglc_GDPman_dh"/>
    <property type="match status" value="1"/>
</dbReference>
<dbReference type="RefSeq" id="WP_025355374.1">
    <property type="nucleotide sequence ID" value="NZ_CP007155.1"/>
</dbReference>
<dbReference type="InterPro" id="IPR028359">
    <property type="entry name" value="UDP_ManNAc/GlcNAc_DH"/>
</dbReference>
<comment type="similarity">
    <text evidence="3">Belongs to the UDP-glucose/GDP-mannose dehydrogenase family.</text>
</comment>
<dbReference type="Proteomes" id="UP000019225">
    <property type="component" value="Chromosome"/>
</dbReference>
<dbReference type="Pfam" id="PF03721">
    <property type="entry name" value="UDPG_MGDP_dh_N"/>
    <property type="match status" value="1"/>
</dbReference>
<dbReference type="SUPFAM" id="SSF48179">
    <property type="entry name" value="6-phosphogluconate dehydrogenase C-terminal domain-like"/>
    <property type="match status" value="1"/>
</dbReference>
<dbReference type="AlphaFoldDB" id="W5W200"/>
<dbReference type="PATRIC" id="fig|1449976.3.peg.1805"/>
<keyword evidence="2" id="KW-0520">NAD</keyword>
<feature type="domain" description="UDP-glucose/GDP-mannose dehydrogenase C-terminal" evidence="4">
    <location>
        <begin position="314"/>
        <end position="409"/>
    </location>
</feature>
<dbReference type="KEGG" id="kal:KALB_1807"/>
<dbReference type="SUPFAM" id="SSF51735">
    <property type="entry name" value="NAD(P)-binding Rossmann-fold domains"/>
    <property type="match status" value="1"/>
</dbReference>
<dbReference type="SMART" id="SM00984">
    <property type="entry name" value="UDPG_MGDP_dh_C"/>
    <property type="match status" value="1"/>
</dbReference>
<dbReference type="InterPro" id="IPR001732">
    <property type="entry name" value="UDP-Glc/GDP-Man_DH_N"/>
</dbReference>
<dbReference type="eggNOG" id="COG0677">
    <property type="taxonomic scope" value="Bacteria"/>
</dbReference>
<keyword evidence="6" id="KW-1185">Reference proteome</keyword>
<dbReference type="InterPro" id="IPR008927">
    <property type="entry name" value="6-PGluconate_DH-like_C_sf"/>
</dbReference>
<dbReference type="InterPro" id="IPR017476">
    <property type="entry name" value="UDP-Glc/GDP-Man"/>
</dbReference>
<dbReference type="PANTHER" id="PTHR43491">
    <property type="entry name" value="UDP-N-ACETYL-D-MANNOSAMINE DEHYDROGENASE"/>
    <property type="match status" value="1"/>
</dbReference>
<dbReference type="EMBL" id="CP007155">
    <property type="protein sequence ID" value="AHH95178.1"/>
    <property type="molecule type" value="Genomic_DNA"/>
</dbReference>
<protein>
    <submittedName>
        <fullName evidence="5">Nucleotide sugar dehydrogenase</fullName>
    </submittedName>
</protein>
<dbReference type="PANTHER" id="PTHR43491:SF1">
    <property type="entry name" value="UDP-N-ACETYL-D-MANNOSAMINE DEHYDROGENASE"/>
    <property type="match status" value="1"/>
</dbReference>
<gene>
    <name evidence="5" type="ORF">KALB_1807</name>
</gene>
<evidence type="ECO:0000259" key="4">
    <source>
        <dbReference type="SMART" id="SM00984"/>
    </source>
</evidence>
<organism evidence="5 6">
    <name type="scientific">Kutzneria albida DSM 43870</name>
    <dbReference type="NCBI Taxonomy" id="1449976"/>
    <lineage>
        <taxon>Bacteria</taxon>
        <taxon>Bacillati</taxon>
        <taxon>Actinomycetota</taxon>
        <taxon>Actinomycetes</taxon>
        <taxon>Pseudonocardiales</taxon>
        <taxon>Pseudonocardiaceae</taxon>
        <taxon>Kutzneria</taxon>
    </lineage>
</organism>
<accession>W5W200</accession>
<evidence type="ECO:0000313" key="6">
    <source>
        <dbReference type="Proteomes" id="UP000019225"/>
    </source>
</evidence>
<evidence type="ECO:0000256" key="1">
    <source>
        <dbReference type="ARBA" id="ARBA00023002"/>
    </source>
</evidence>
<evidence type="ECO:0000256" key="3">
    <source>
        <dbReference type="PIRNR" id="PIRNR000124"/>
    </source>
</evidence>
<dbReference type="InterPro" id="IPR014027">
    <property type="entry name" value="UDP-Glc/GDP-Man_DH_C"/>
</dbReference>
<dbReference type="Gene3D" id="3.40.50.720">
    <property type="entry name" value="NAD(P)-binding Rossmann-like Domain"/>
    <property type="match status" value="2"/>
</dbReference>
<name>W5W200_9PSEU</name>
<dbReference type="NCBIfam" id="TIGR03026">
    <property type="entry name" value="NDP-sugDHase"/>
    <property type="match status" value="1"/>
</dbReference>
<dbReference type="InterPro" id="IPR036220">
    <property type="entry name" value="UDP-Glc/GDP-Man_DH_C_sf"/>
</dbReference>
<proteinExistence type="inferred from homology"/>
<dbReference type="GO" id="GO:0016628">
    <property type="term" value="F:oxidoreductase activity, acting on the CH-CH group of donors, NAD or NADP as acceptor"/>
    <property type="evidence" value="ECO:0007669"/>
    <property type="project" value="InterPro"/>
</dbReference>
<dbReference type="Pfam" id="PF00984">
    <property type="entry name" value="UDPG_MGDP_dh"/>
    <property type="match status" value="1"/>
</dbReference>
<dbReference type="Pfam" id="PF03720">
    <property type="entry name" value="UDPG_MGDP_dh_C"/>
    <property type="match status" value="1"/>
</dbReference>
<dbReference type="PIRSF" id="PIRSF500136">
    <property type="entry name" value="UDP_ManNAc_DH"/>
    <property type="match status" value="1"/>
</dbReference>
<dbReference type="HOGENOM" id="CLU_023810_3_2_11"/>
<dbReference type="OrthoDB" id="5193947at2"/>
<evidence type="ECO:0000256" key="2">
    <source>
        <dbReference type="ARBA" id="ARBA00023027"/>
    </source>
</evidence>
<dbReference type="InterPro" id="IPR036291">
    <property type="entry name" value="NAD(P)-bd_dom_sf"/>
</dbReference>
<dbReference type="STRING" id="1449976.KALB_1807"/>
<dbReference type="GO" id="GO:0000271">
    <property type="term" value="P:polysaccharide biosynthetic process"/>
    <property type="evidence" value="ECO:0007669"/>
    <property type="project" value="InterPro"/>
</dbReference>
<dbReference type="GO" id="GO:0016616">
    <property type="term" value="F:oxidoreductase activity, acting on the CH-OH group of donors, NAD or NADP as acceptor"/>
    <property type="evidence" value="ECO:0007669"/>
    <property type="project" value="InterPro"/>
</dbReference>